<organism evidence="1 2">
    <name type="scientific">Sphingobacterium mizutaii</name>
    <dbReference type="NCBI Taxonomy" id="1010"/>
    <lineage>
        <taxon>Bacteria</taxon>
        <taxon>Pseudomonadati</taxon>
        <taxon>Bacteroidota</taxon>
        <taxon>Sphingobacteriia</taxon>
        <taxon>Sphingobacteriales</taxon>
        <taxon>Sphingobacteriaceae</taxon>
        <taxon>Sphingobacterium</taxon>
    </lineage>
</organism>
<name>A0AAJ4X8N0_9SPHI</name>
<dbReference type="Proteomes" id="UP000215355">
    <property type="component" value="Chromosome 1"/>
</dbReference>
<evidence type="ECO:0000313" key="1">
    <source>
        <dbReference type="EMBL" id="SNV41775.1"/>
    </source>
</evidence>
<gene>
    <name evidence="1" type="ORF">SAMEA4412673_00541</name>
</gene>
<dbReference type="EMBL" id="LT906468">
    <property type="protein sequence ID" value="SNV41775.1"/>
    <property type="molecule type" value="Genomic_DNA"/>
</dbReference>
<protein>
    <submittedName>
        <fullName evidence="1">Uncharacterized protein</fullName>
    </submittedName>
</protein>
<accession>A0AAJ4X8N0</accession>
<sequence>MDKKIFTIELPEKQTKLFKQLLKKLNGKIVSQSSKPSHETLEAMKELQEGKGVSFSSVSELFKSMV</sequence>
<proteinExistence type="predicted"/>
<evidence type="ECO:0000313" key="2">
    <source>
        <dbReference type="Proteomes" id="UP000215355"/>
    </source>
</evidence>
<reference evidence="1 2" key="1">
    <citation type="submission" date="2017-06" db="EMBL/GenBank/DDBJ databases">
        <authorList>
            <consortium name="Pathogen Informatics"/>
        </authorList>
    </citation>
    <scope>NUCLEOTIDE SEQUENCE [LARGE SCALE GENOMIC DNA]</scope>
    <source>
        <strain evidence="1 2">NCTC12149</strain>
    </source>
</reference>
<dbReference type="KEGG" id="smiz:4412673_00541"/>
<dbReference type="RefSeq" id="WP_093100537.1">
    <property type="nucleotide sequence ID" value="NZ_FNGK01000007.1"/>
</dbReference>
<dbReference type="AlphaFoldDB" id="A0AAJ4X8N0"/>